<gene>
    <name evidence="2" type="ORF">OKIOD_LOCUS16925</name>
</gene>
<keyword evidence="3" id="KW-1185">Reference proteome</keyword>
<accession>A0ABN7T8D2</accession>
<evidence type="ECO:0000256" key="1">
    <source>
        <dbReference type="SAM" id="MobiDB-lite"/>
    </source>
</evidence>
<organism evidence="2 3">
    <name type="scientific">Oikopleura dioica</name>
    <name type="common">Tunicate</name>
    <dbReference type="NCBI Taxonomy" id="34765"/>
    <lineage>
        <taxon>Eukaryota</taxon>
        <taxon>Metazoa</taxon>
        <taxon>Chordata</taxon>
        <taxon>Tunicata</taxon>
        <taxon>Appendicularia</taxon>
        <taxon>Copelata</taxon>
        <taxon>Oikopleuridae</taxon>
        <taxon>Oikopleura</taxon>
    </lineage>
</organism>
<evidence type="ECO:0000313" key="2">
    <source>
        <dbReference type="EMBL" id="CAG5114083.1"/>
    </source>
</evidence>
<reference evidence="2 3" key="1">
    <citation type="submission" date="2021-04" db="EMBL/GenBank/DDBJ databases">
        <authorList>
            <person name="Bliznina A."/>
        </authorList>
    </citation>
    <scope>NUCLEOTIDE SEQUENCE [LARGE SCALE GENOMIC DNA]</scope>
</reference>
<name>A0ABN7T8D2_OIKDI</name>
<feature type="compositionally biased region" description="Basic residues" evidence="1">
    <location>
        <begin position="27"/>
        <end position="44"/>
    </location>
</feature>
<proteinExistence type="predicted"/>
<protein>
    <submittedName>
        <fullName evidence="2">Oidioi.mRNA.OKI2018_I69.chr2.g8160.t1.cds</fullName>
    </submittedName>
</protein>
<dbReference type="Proteomes" id="UP001158576">
    <property type="component" value="Chromosome 2"/>
</dbReference>
<evidence type="ECO:0000313" key="3">
    <source>
        <dbReference type="Proteomes" id="UP001158576"/>
    </source>
</evidence>
<sequence length="99" mass="11741">MRKLRKSSFSRNKEIKDDLMSGETTKQRKLQHKKRRPHFHRKSGKSWLRQREKVLRGNDDPLAAVFSWGVSHHQRELSVIPQPKMLLADDFKAYSKLCV</sequence>
<dbReference type="EMBL" id="OU015567">
    <property type="protein sequence ID" value="CAG5114083.1"/>
    <property type="molecule type" value="Genomic_DNA"/>
</dbReference>
<feature type="region of interest" description="Disordered" evidence="1">
    <location>
        <begin position="1"/>
        <end position="46"/>
    </location>
</feature>